<keyword evidence="1" id="KW-0812">Transmembrane</keyword>
<dbReference type="AlphaFoldDB" id="A0A9Q6HLY4"/>
<evidence type="ECO:0000313" key="2">
    <source>
        <dbReference type="EMBL" id="PTI73709.1"/>
    </source>
</evidence>
<evidence type="ECO:0000256" key="1">
    <source>
        <dbReference type="SAM" id="Phobius"/>
    </source>
</evidence>
<gene>
    <name evidence="2" type="ORF">BU058_12875</name>
</gene>
<comment type="caution">
    <text evidence="2">The sequence shown here is derived from an EMBL/GenBank/DDBJ whole genome shotgun (WGS) entry which is preliminary data.</text>
</comment>
<keyword evidence="1" id="KW-1133">Transmembrane helix</keyword>
<accession>A0A9Q6HLY4</accession>
<organism evidence="2 3">
    <name type="scientific">Staphylococcus succinus</name>
    <dbReference type="NCBI Taxonomy" id="61015"/>
    <lineage>
        <taxon>Bacteria</taxon>
        <taxon>Bacillati</taxon>
        <taxon>Bacillota</taxon>
        <taxon>Bacilli</taxon>
        <taxon>Bacillales</taxon>
        <taxon>Staphylococcaceae</taxon>
        <taxon>Staphylococcus</taxon>
    </lineage>
</organism>
<proteinExistence type="predicted"/>
<feature type="transmembrane region" description="Helical" evidence="1">
    <location>
        <begin position="58"/>
        <end position="82"/>
    </location>
</feature>
<protein>
    <submittedName>
        <fullName evidence="2">Uncharacterized protein</fullName>
    </submittedName>
</protein>
<name>A0A9Q6HLY4_9STAP</name>
<dbReference type="EMBL" id="PZFQ01000065">
    <property type="protein sequence ID" value="PTI73709.1"/>
    <property type="molecule type" value="Genomic_DNA"/>
</dbReference>
<dbReference type="Proteomes" id="UP000241960">
    <property type="component" value="Unassembled WGS sequence"/>
</dbReference>
<keyword evidence="1" id="KW-0472">Membrane</keyword>
<feature type="transmembrane region" description="Helical" evidence="1">
    <location>
        <begin position="34"/>
        <end position="52"/>
    </location>
</feature>
<sequence length="86" mass="10247">MYYYIILVRVFIKFLLITKAWINMKDVRDQKTLARFILLIICLLIYSITGMYEKYNLILLVVLAAVAGVAIHYVVEFAFYIYKNKR</sequence>
<reference evidence="2 3" key="1">
    <citation type="journal article" date="2016" name="Front. Microbiol.">
        <title>Comprehensive Phylogenetic Analysis of Bovine Non-aureus Staphylococci Species Based on Whole-Genome Sequencing.</title>
        <authorList>
            <person name="Naushad S."/>
            <person name="Barkema H.W."/>
            <person name="Luby C."/>
            <person name="Condas L.A."/>
            <person name="Nobrega D.B."/>
            <person name="Carson D.A."/>
            <person name="De Buck J."/>
        </authorList>
    </citation>
    <scope>NUCLEOTIDE SEQUENCE [LARGE SCALE GENOMIC DNA]</scope>
    <source>
        <strain evidence="2 3">SNUC 1231</strain>
    </source>
</reference>
<evidence type="ECO:0000313" key="3">
    <source>
        <dbReference type="Proteomes" id="UP000241960"/>
    </source>
</evidence>